<gene>
    <name evidence="4" type="ORF">G4177_03410</name>
</gene>
<proteinExistence type="predicted"/>
<feature type="signal peptide" evidence="2">
    <location>
        <begin position="1"/>
        <end position="22"/>
    </location>
</feature>
<evidence type="ECO:0000256" key="2">
    <source>
        <dbReference type="SAM" id="SignalP"/>
    </source>
</evidence>
<feature type="region of interest" description="Disordered" evidence="1">
    <location>
        <begin position="27"/>
        <end position="72"/>
    </location>
</feature>
<evidence type="ECO:0000313" key="4">
    <source>
        <dbReference type="EMBL" id="MBE4747222.1"/>
    </source>
</evidence>
<reference evidence="4 5" key="1">
    <citation type="submission" date="2020-02" db="EMBL/GenBank/DDBJ databases">
        <authorList>
            <person name="Babadi Z.K."/>
            <person name="Risdian C."/>
            <person name="Ebrahimipour G.H."/>
            <person name="Wink J."/>
        </authorList>
    </citation>
    <scope>NUCLEOTIDE SEQUENCE [LARGE SCALE GENOMIC DNA]</scope>
    <source>
        <strain evidence="4 5">ZKHCc1 1396</strain>
    </source>
</reference>
<keyword evidence="5" id="KW-1185">Reference proteome</keyword>
<evidence type="ECO:0000259" key="3">
    <source>
        <dbReference type="PROSITE" id="PS50835"/>
    </source>
</evidence>
<keyword evidence="2" id="KW-0732">Signal</keyword>
<name>A0ABR9PH30_9BACT</name>
<protein>
    <recommendedName>
        <fullName evidence="3">Ig-like domain-containing protein</fullName>
    </recommendedName>
</protein>
<accession>A0ABR9PH30</accession>
<organism evidence="4 5">
    <name type="scientific">Corallococcus soli</name>
    <dbReference type="NCBI Taxonomy" id="2710757"/>
    <lineage>
        <taxon>Bacteria</taxon>
        <taxon>Pseudomonadati</taxon>
        <taxon>Myxococcota</taxon>
        <taxon>Myxococcia</taxon>
        <taxon>Myxococcales</taxon>
        <taxon>Cystobacterineae</taxon>
        <taxon>Myxococcaceae</taxon>
        <taxon>Corallococcus</taxon>
    </lineage>
</organism>
<dbReference type="PROSITE" id="PS51257">
    <property type="entry name" value="PROKAR_LIPOPROTEIN"/>
    <property type="match status" value="1"/>
</dbReference>
<evidence type="ECO:0000313" key="5">
    <source>
        <dbReference type="Proteomes" id="UP001516472"/>
    </source>
</evidence>
<dbReference type="EMBL" id="JAAIYO010000001">
    <property type="protein sequence ID" value="MBE4747222.1"/>
    <property type="molecule type" value="Genomic_DNA"/>
</dbReference>
<dbReference type="PROSITE" id="PS50835">
    <property type="entry name" value="IG_LIKE"/>
    <property type="match status" value="1"/>
</dbReference>
<evidence type="ECO:0000256" key="1">
    <source>
        <dbReference type="SAM" id="MobiDB-lite"/>
    </source>
</evidence>
<sequence>MNPGTKLLRAAVLMSTSLALTACGGAMTDEGEGGQELAYEDSAPGSAPASEALPTEDEPVGGESDSEQPEGHVTQLALGCPSTTVNWSQARTVAWNSNTGTVGTYQCYGTLPTTSHGFTVSATLTGADRIGTAQYMCSNGSWIRKSGTCDGAVISAFAATGSTMTCSSADALRSKLIGWYLADIKRCADISGLNWWVEQYNNNPACSPANNYNGYSNKDACWRAYFREVANSVENSYNEAQATGHIPLVDEVGTCGALAYPWSSVSAYGTSCKYRP</sequence>
<feature type="domain" description="Ig-like" evidence="3">
    <location>
        <begin position="48"/>
        <end position="155"/>
    </location>
</feature>
<dbReference type="InterPro" id="IPR007110">
    <property type="entry name" value="Ig-like_dom"/>
</dbReference>
<feature type="compositionally biased region" description="Acidic residues" evidence="1">
    <location>
        <begin position="54"/>
        <end position="68"/>
    </location>
</feature>
<dbReference type="RefSeq" id="WP_193346631.1">
    <property type="nucleotide sequence ID" value="NZ_CBCSIP010000031.1"/>
</dbReference>
<feature type="chain" id="PRO_5045361805" description="Ig-like domain-containing protein" evidence="2">
    <location>
        <begin position="23"/>
        <end position="276"/>
    </location>
</feature>
<comment type="caution">
    <text evidence="4">The sequence shown here is derived from an EMBL/GenBank/DDBJ whole genome shotgun (WGS) entry which is preliminary data.</text>
</comment>
<dbReference type="Proteomes" id="UP001516472">
    <property type="component" value="Unassembled WGS sequence"/>
</dbReference>